<evidence type="ECO:0000313" key="2">
    <source>
        <dbReference type="EMBL" id="MCZ4517745.1"/>
    </source>
</evidence>
<name>A0ABT4MCD9_9NOCA</name>
<dbReference type="GO" id="GO:0032259">
    <property type="term" value="P:methylation"/>
    <property type="evidence" value="ECO:0007669"/>
    <property type="project" value="UniProtKB-KW"/>
</dbReference>
<keyword evidence="2" id="KW-0808">Transferase</keyword>
<keyword evidence="3" id="KW-1185">Reference proteome</keyword>
<gene>
    <name evidence="2" type="ORF">O4220_04390</name>
</gene>
<evidence type="ECO:0000313" key="3">
    <source>
        <dbReference type="Proteomes" id="UP001081071"/>
    </source>
</evidence>
<dbReference type="EMBL" id="JAPWIJ010000002">
    <property type="protein sequence ID" value="MCZ4517745.1"/>
    <property type="molecule type" value="Genomic_DNA"/>
</dbReference>
<dbReference type="InterPro" id="IPR041698">
    <property type="entry name" value="Methyltransf_25"/>
</dbReference>
<dbReference type="InterPro" id="IPR050508">
    <property type="entry name" value="Methyltransf_Superfamily"/>
</dbReference>
<sequence>MSTDHNRDVFDSARVAAAYVEYAGPTDGFLDRGEAAALVAAASIARGTPVLDVGVGSGRTTALLRLMSDQYVAIDYAPNMIDAFRRNFPDLQAHVADARSLTAFADGEFGLIVFSNNGIDTVTHEERGRVLAEFFRLLAGSGVLVFSTLNRNGPSFGEKPFQLSRPTQRFRFSPKRAVTAIGRRLLDPTGVVRSVRNWWSARSRIDDRGSWAIAPLAAHDFAPFMHFTTVSDVRSLVMGAGFTIVEIFADDGSIVAAEVETSAADNFTIVARR</sequence>
<accession>A0ABT4MCD9</accession>
<proteinExistence type="predicted"/>
<feature type="domain" description="Methyltransferase" evidence="1">
    <location>
        <begin position="50"/>
        <end position="142"/>
    </location>
</feature>
<dbReference type="SUPFAM" id="SSF53335">
    <property type="entry name" value="S-adenosyl-L-methionine-dependent methyltransferases"/>
    <property type="match status" value="1"/>
</dbReference>
<dbReference type="RefSeq" id="WP_269602397.1">
    <property type="nucleotide sequence ID" value="NZ_JAPWIJ010000002.1"/>
</dbReference>
<dbReference type="GO" id="GO:0008168">
    <property type="term" value="F:methyltransferase activity"/>
    <property type="evidence" value="ECO:0007669"/>
    <property type="project" value="UniProtKB-KW"/>
</dbReference>
<dbReference type="CDD" id="cd02440">
    <property type="entry name" value="AdoMet_MTases"/>
    <property type="match status" value="1"/>
</dbReference>
<reference evidence="2" key="1">
    <citation type="submission" date="2022-12" db="EMBL/GenBank/DDBJ databases">
        <authorList>
            <person name="Krivoruchko A.V."/>
            <person name="Elkin A."/>
        </authorList>
    </citation>
    <scope>NUCLEOTIDE SEQUENCE</scope>
    <source>
        <strain evidence="2">IEGM 1391</strain>
    </source>
</reference>
<dbReference type="PANTHER" id="PTHR42912">
    <property type="entry name" value="METHYLTRANSFERASE"/>
    <property type="match status" value="1"/>
</dbReference>
<dbReference type="Pfam" id="PF13649">
    <property type="entry name" value="Methyltransf_25"/>
    <property type="match status" value="1"/>
</dbReference>
<keyword evidence="2" id="KW-0489">Methyltransferase</keyword>
<evidence type="ECO:0000259" key="1">
    <source>
        <dbReference type="Pfam" id="PF13649"/>
    </source>
</evidence>
<comment type="caution">
    <text evidence="2">The sequence shown here is derived from an EMBL/GenBank/DDBJ whole genome shotgun (WGS) entry which is preliminary data.</text>
</comment>
<dbReference type="Proteomes" id="UP001081071">
    <property type="component" value="Unassembled WGS sequence"/>
</dbReference>
<dbReference type="PANTHER" id="PTHR42912:SF93">
    <property type="entry name" value="N6-ADENOSINE-METHYLTRANSFERASE TMT1A"/>
    <property type="match status" value="1"/>
</dbReference>
<protein>
    <submittedName>
        <fullName evidence="2">Class I SAM-dependent methyltransferase</fullName>
    </submittedName>
</protein>
<dbReference type="Gene3D" id="3.40.50.150">
    <property type="entry name" value="Vaccinia Virus protein VP39"/>
    <property type="match status" value="1"/>
</dbReference>
<organism evidence="2 3">
    <name type="scientific">Rhodococcus ruber</name>
    <dbReference type="NCBI Taxonomy" id="1830"/>
    <lineage>
        <taxon>Bacteria</taxon>
        <taxon>Bacillati</taxon>
        <taxon>Actinomycetota</taxon>
        <taxon>Actinomycetes</taxon>
        <taxon>Mycobacteriales</taxon>
        <taxon>Nocardiaceae</taxon>
        <taxon>Rhodococcus</taxon>
    </lineage>
</organism>
<dbReference type="InterPro" id="IPR029063">
    <property type="entry name" value="SAM-dependent_MTases_sf"/>
</dbReference>